<dbReference type="SUPFAM" id="SSF52540">
    <property type="entry name" value="P-loop containing nucleoside triphosphate hydrolases"/>
    <property type="match status" value="1"/>
</dbReference>
<dbReference type="InterPro" id="IPR001650">
    <property type="entry name" value="Helicase_C-like"/>
</dbReference>
<keyword evidence="2 7" id="KW-0378">Hydrolase</keyword>
<dbReference type="PANTHER" id="PTHR47959">
    <property type="entry name" value="ATP-DEPENDENT RNA HELICASE RHLE-RELATED"/>
    <property type="match status" value="1"/>
</dbReference>
<dbReference type="PROSITE" id="PS51194">
    <property type="entry name" value="HELICASE_CTER"/>
    <property type="match status" value="1"/>
</dbReference>
<feature type="region of interest" description="Disordered" evidence="8">
    <location>
        <begin position="371"/>
        <end position="425"/>
    </location>
</feature>
<comment type="caution">
    <text evidence="12">The sequence shown here is derived from an EMBL/GenBank/DDBJ whole genome shotgun (WGS) entry which is preliminary data.</text>
</comment>
<evidence type="ECO:0000256" key="6">
    <source>
        <dbReference type="PROSITE-ProRule" id="PRU00552"/>
    </source>
</evidence>
<evidence type="ECO:0000313" key="13">
    <source>
        <dbReference type="Proteomes" id="UP000176303"/>
    </source>
</evidence>
<evidence type="ECO:0000256" key="4">
    <source>
        <dbReference type="ARBA" id="ARBA00022840"/>
    </source>
</evidence>
<dbReference type="PANTHER" id="PTHR47959:SF13">
    <property type="entry name" value="ATP-DEPENDENT RNA HELICASE RHLE"/>
    <property type="match status" value="1"/>
</dbReference>
<accession>A0A1F7U7W2</accession>
<dbReference type="GO" id="GO:0005829">
    <property type="term" value="C:cytosol"/>
    <property type="evidence" value="ECO:0007669"/>
    <property type="project" value="TreeGrafter"/>
</dbReference>
<comment type="similarity">
    <text evidence="5 7">Belongs to the DEAD box helicase family.</text>
</comment>
<evidence type="ECO:0000256" key="8">
    <source>
        <dbReference type="SAM" id="MobiDB-lite"/>
    </source>
</evidence>
<dbReference type="PROSITE" id="PS51192">
    <property type="entry name" value="HELICASE_ATP_BIND_1"/>
    <property type="match status" value="1"/>
</dbReference>
<feature type="short sequence motif" description="Q motif" evidence="6">
    <location>
        <begin position="10"/>
        <end position="38"/>
    </location>
</feature>
<dbReference type="Proteomes" id="UP000176303">
    <property type="component" value="Unassembled WGS sequence"/>
</dbReference>
<evidence type="ECO:0000259" key="9">
    <source>
        <dbReference type="PROSITE" id="PS51192"/>
    </source>
</evidence>
<sequence length="425" mass="46356">MPNTSKGGTASFYGLGIAPSLLDILQKSRFTIPTPIQSKAIPVAIQGKDLVGIAQTGTGKTLAFAVPLIQRLEAIKGRGLILLPTRELALQVDEVLVRVGRPLGLRTVVVIGGASMGNQVAALRRNPHVIVATPGRLIDHLDQRTLSLQDVRILVLDEADRMFDMGFAPQIRKILARLPRDRQTMLFSATMPPEISKLAAEYLRLPFRIEVAPSGTAAERVDHEVFVVGKNDKPRLLEKILEEYKGTVLVFSRTKHGAKKLTRAVSVMGHRAAEIHSNRSLAQRKEALAGFKSGKYRVLVATDIAARGIDVTGIELVVNYDLPDRAEDYVHRIGRTGRAGRAGKAISFATPDQQRDIRDIERLVRMQLRRAPLPGLPPARALPPREFGGPRREGRGGGYGGPSRGGGRPGGGGSRFRRGPRQRSR</sequence>
<dbReference type="AlphaFoldDB" id="A0A1F7U7W2"/>
<dbReference type="InterPro" id="IPR044742">
    <property type="entry name" value="DEAD/DEAH_RhlB"/>
</dbReference>
<organism evidence="12 13">
    <name type="scientific">Candidatus Uhrbacteria bacterium RIFCSPHIGHO2_02_FULL_57_19</name>
    <dbReference type="NCBI Taxonomy" id="1802391"/>
    <lineage>
        <taxon>Bacteria</taxon>
        <taxon>Candidatus Uhriibacteriota</taxon>
    </lineage>
</organism>
<dbReference type="InterPro" id="IPR050079">
    <property type="entry name" value="DEAD_box_RNA_helicase"/>
</dbReference>
<dbReference type="InterPro" id="IPR027417">
    <property type="entry name" value="P-loop_NTPase"/>
</dbReference>
<dbReference type="CDD" id="cd18787">
    <property type="entry name" value="SF2_C_DEAD"/>
    <property type="match status" value="1"/>
</dbReference>
<evidence type="ECO:0000256" key="1">
    <source>
        <dbReference type="ARBA" id="ARBA00022741"/>
    </source>
</evidence>
<dbReference type="Pfam" id="PF00271">
    <property type="entry name" value="Helicase_C"/>
    <property type="match status" value="1"/>
</dbReference>
<keyword evidence="1 7" id="KW-0547">Nucleotide-binding</keyword>
<evidence type="ECO:0000256" key="2">
    <source>
        <dbReference type="ARBA" id="ARBA00022801"/>
    </source>
</evidence>
<dbReference type="Gene3D" id="3.40.50.300">
    <property type="entry name" value="P-loop containing nucleotide triphosphate hydrolases"/>
    <property type="match status" value="2"/>
</dbReference>
<evidence type="ECO:0000256" key="5">
    <source>
        <dbReference type="ARBA" id="ARBA00038437"/>
    </source>
</evidence>
<dbReference type="InterPro" id="IPR000629">
    <property type="entry name" value="RNA-helicase_DEAD-box_CS"/>
</dbReference>
<evidence type="ECO:0000313" key="12">
    <source>
        <dbReference type="EMBL" id="OGL74339.1"/>
    </source>
</evidence>
<evidence type="ECO:0008006" key="14">
    <source>
        <dbReference type="Google" id="ProtNLM"/>
    </source>
</evidence>
<feature type="compositionally biased region" description="Gly residues" evidence="8">
    <location>
        <begin position="396"/>
        <end position="414"/>
    </location>
</feature>
<dbReference type="CDD" id="cd00268">
    <property type="entry name" value="DEADc"/>
    <property type="match status" value="1"/>
</dbReference>
<feature type="domain" description="Helicase ATP-binding" evidence="9">
    <location>
        <begin position="41"/>
        <end position="209"/>
    </location>
</feature>
<dbReference type="SMART" id="SM00487">
    <property type="entry name" value="DEXDc"/>
    <property type="match status" value="1"/>
</dbReference>
<dbReference type="GO" id="GO:0003724">
    <property type="term" value="F:RNA helicase activity"/>
    <property type="evidence" value="ECO:0007669"/>
    <property type="project" value="InterPro"/>
</dbReference>
<protein>
    <recommendedName>
        <fullName evidence="14">DEAD/DEAH box helicase</fullName>
    </recommendedName>
</protein>
<proteinExistence type="inferred from homology"/>
<dbReference type="GO" id="GO:0016787">
    <property type="term" value="F:hydrolase activity"/>
    <property type="evidence" value="ECO:0007669"/>
    <property type="project" value="UniProtKB-KW"/>
</dbReference>
<dbReference type="GO" id="GO:0005524">
    <property type="term" value="F:ATP binding"/>
    <property type="evidence" value="ECO:0007669"/>
    <property type="project" value="UniProtKB-KW"/>
</dbReference>
<feature type="domain" description="Helicase C-terminal" evidence="10">
    <location>
        <begin position="236"/>
        <end position="379"/>
    </location>
</feature>
<evidence type="ECO:0000259" key="10">
    <source>
        <dbReference type="PROSITE" id="PS51194"/>
    </source>
</evidence>
<dbReference type="EMBL" id="MGDZ01000001">
    <property type="protein sequence ID" value="OGL74339.1"/>
    <property type="molecule type" value="Genomic_DNA"/>
</dbReference>
<gene>
    <name evidence="12" type="ORF">A3D72_00760</name>
</gene>
<dbReference type="PROSITE" id="PS51195">
    <property type="entry name" value="Q_MOTIF"/>
    <property type="match status" value="1"/>
</dbReference>
<dbReference type="InterPro" id="IPR011545">
    <property type="entry name" value="DEAD/DEAH_box_helicase_dom"/>
</dbReference>
<dbReference type="PROSITE" id="PS00039">
    <property type="entry name" value="DEAD_ATP_HELICASE"/>
    <property type="match status" value="1"/>
</dbReference>
<evidence type="ECO:0000259" key="11">
    <source>
        <dbReference type="PROSITE" id="PS51195"/>
    </source>
</evidence>
<evidence type="ECO:0000256" key="3">
    <source>
        <dbReference type="ARBA" id="ARBA00022806"/>
    </source>
</evidence>
<dbReference type="GO" id="GO:0003676">
    <property type="term" value="F:nucleic acid binding"/>
    <property type="evidence" value="ECO:0007669"/>
    <property type="project" value="InterPro"/>
</dbReference>
<name>A0A1F7U7W2_9BACT</name>
<feature type="compositionally biased region" description="Basic residues" evidence="8">
    <location>
        <begin position="415"/>
        <end position="425"/>
    </location>
</feature>
<evidence type="ECO:0000256" key="7">
    <source>
        <dbReference type="RuleBase" id="RU000492"/>
    </source>
</evidence>
<feature type="domain" description="DEAD-box RNA helicase Q" evidence="11">
    <location>
        <begin position="10"/>
        <end position="38"/>
    </location>
</feature>
<dbReference type="Pfam" id="PF00270">
    <property type="entry name" value="DEAD"/>
    <property type="match status" value="1"/>
</dbReference>
<dbReference type="InterPro" id="IPR014001">
    <property type="entry name" value="Helicase_ATP-bd"/>
</dbReference>
<keyword evidence="3 7" id="KW-0347">Helicase</keyword>
<dbReference type="STRING" id="1802391.A3D72_00760"/>
<dbReference type="SMART" id="SM00490">
    <property type="entry name" value="HELICc"/>
    <property type="match status" value="1"/>
</dbReference>
<keyword evidence="4 7" id="KW-0067">ATP-binding</keyword>
<reference evidence="12 13" key="1">
    <citation type="journal article" date="2016" name="Nat. Commun.">
        <title>Thousands of microbial genomes shed light on interconnected biogeochemical processes in an aquifer system.</title>
        <authorList>
            <person name="Anantharaman K."/>
            <person name="Brown C.T."/>
            <person name="Hug L.A."/>
            <person name="Sharon I."/>
            <person name="Castelle C.J."/>
            <person name="Probst A.J."/>
            <person name="Thomas B.C."/>
            <person name="Singh A."/>
            <person name="Wilkins M.J."/>
            <person name="Karaoz U."/>
            <person name="Brodie E.L."/>
            <person name="Williams K.H."/>
            <person name="Hubbard S.S."/>
            <person name="Banfield J.F."/>
        </authorList>
    </citation>
    <scope>NUCLEOTIDE SEQUENCE [LARGE SCALE GENOMIC DNA]</scope>
</reference>
<dbReference type="InterPro" id="IPR014014">
    <property type="entry name" value="RNA_helicase_DEAD_Q_motif"/>
</dbReference>